<organism evidence="14 15">
    <name type="scientific">Entomortierella parvispora</name>
    <dbReference type="NCBI Taxonomy" id="205924"/>
    <lineage>
        <taxon>Eukaryota</taxon>
        <taxon>Fungi</taxon>
        <taxon>Fungi incertae sedis</taxon>
        <taxon>Mucoromycota</taxon>
        <taxon>Mortierellomycotina</taxon>
        <taxon>Mortierellomycetes</taxon>
        <taxon>Mortierellales</taxon>
        <taxon>Mortierellaceae</taxon>
        <taxon>Entomortierella</taxon>
    </lineage>
</organism>
<feature type="region of interest" description="Disordered" evidence="13">
    <location>
        <begin position="98"/>
        <end position="122"/>
    </location>
</feature>
<evidence type="ECO:0000256" key="2">
    <source>
        <dbReference type="ARBA" id="ARBA00004496"/>
    </source>
</evidence>
<dbReference type="GO" id="GO:0005737">
    <property type="term" value="C:cytoplasm"/>
    <property type="evidence" value="ECO:0007669"/>
    <property type="project" value="UniProtKB-SubCell"/>
</dbReference>
<dbReference type="Proteomes" id="UP000827284">
    <property type="component" value="Unassembled WGS sequence"/>
</dbReference>
<keyword evidence="10 12" id="KW-0819">tRNA processing</keyword>
<evidence type="ECO:0000256" key="9">
    <source>
        <dbReference type="ARBA" id="ARBA00022691"/>
    </source>
</evidence>
<keyword evidence="9 12" id="KW-0949">S-adenosyl-L-methionine</keyword>
<reference evidence="14" key="2">
    <citation type="journal article" date="2022" name="Microbiol. Resour. Announc.">
        <title>Whole-Genome Sequence of Entomortierella parvispora E1425, a Mucoromycotan Fungus Associated with Burkholderiaceae-Related Endosymbiotic Bacteria.</title>
        <authorList>
            <person name="Herlambang A."/>
            <person name="Guo Y."/>
            <person name="Takashima Y."/>
            <person name="Narisawa K."/>
            <person name="Ohta H."/>
            <person name="Nishizawa T."/>
        </authorList>
    </citation>
    <scope>NUCLEOTIDE SEQUENCE</scope>
    <source>
        <strain evidence="14">E1425</strain>
    </source>
</reference>
<accession>A0A9P3H6H4</accession>
<gene>
    <name evidence="14" type="ORF">EMPS_03351</name>
</gene>
<comment type="catalytic activity">
    <reaction evidence="11 12">
        <text>uridine(44) in tRNA(Ser) + S-adenosyl-L-methionine = 2'-O-methyluridine(44) in tRNA(Ser) + S-adenosyl-L-homocysteine + H(+)</text>
        <dbReference type="Rhea" id="RHEA:43100"/>
        <dbReference type="Rhea" id="RHEA-COMP:10339"/>
        <dbReference type="Rhea" id="RHEA-COMP:10340"/>
        <dbReference type="ChEBI" id="CHEBI:15378"/>
        <dbReference type="ChEBI" id="CHEBI:57856"/>
        <dbReference type="ChEBI" id="CHEBI:59789"/>
        <dbReference type="ChEBI" id="CHEBI:65315"/>
        <dbReference type="ChEBI" id="CHEBI:74478"/>
        <dbReference type="EC" id="2.1.1.211"/>
    </reaction>
</comment>
<dbReference type="InterPro" id="IPR029063">
    <property type="entry name" value="SAM-dependent_MTases_sf"/>
</dbReference>
<evidence type="ECO:0000256" key="3">
    <source>
        <dbReference type="ARBA" id="ARBA00009056"/>
    </source>
</evidence>
<feature type="region of interest" description="Disordered" evidence="13">
    <location>
        <begin position="520"/>
        <end position="540"/>
    </location>
</feature>
<keyword evidence="7 12" id="KW-0489">Methyltransferase</keyword>
<keyword evidence="8 12" id="KW-0808">Transferase</keyword>
<keyword evidence="6 12" id="KW-0963">Cytoplasm</keyword>
<dbReference type="Pfam" id="PF07757">
    <property type="entry name" value="AdoMet_MTase"/>
    <property type="match status" value="1"/>
</dbReference>
<dbReference type="GO" id="GO:0141101">
    <property type="term" value="F:tRNA(Ser) (uridine(44)-2'-O-)-methyltransferase activity"/>
    <property type="evidence" value="ECO:0007669"/>
    <property type="project" value="UniProtKB-EC"/>
</dbReference>
<proteinExistence type="inferred from homology"/>
<comment type="similarity">
    <text evidence="3 12">Belongs to the TRM44 family.</text>
</comment>
<feature type="compositionally biased region" description="Basic and acidic residues" evidence="13">
    <location>
        <begin position="98"/>
        <end position="113"/>
    </location>
</feature>
<dbReference type="SUPFAM" id="SSF53335">
    <property type="entry name" value="S-adenosyl-L-methionine-dependent methyltransferases"/>
    <property type="match status" value="1"/>
</dbReference>
<name>A0A9P3H6H4_9FUNG</name>
<evidence type="ECO:0000256" key="12">
    <source>
        <dbReference type="RuleBase" id="RU368004"/>
    </source>
</evidence>
<dbReference type="EMBL" id="BQFW01000004">
    <property type="protein sequence ID" value="GJJ71001.1"/>
    <property type="molecule type" value="Genomic_DNA"/>
</dbReference>
<evidence type="ECO:0000313" key="15">
    <source>
        <dbReference type="Proteomes" id="UP000827284"/>
    </source>
</evidence>
<dbReference type="GO" id="GO:0030488">
    <property type="term" value="P:tRNA methylation"/>
    <property type="evidence" value="ECO:0007669"/>
    <property type="project" value="UniProtKB-UniRule"/>
</dbReference>
<dbReference type="PANTHER" id="PTHR21210">
    <property type="entry name" value="TRNA (URACIL-O(2)-)-METHYLTRANSFERASE-RELATED"/>
    <property type="match status" value="1"/>
</dbReference>
<evidence type="ECO:0000256" key="11">
    <source>
        <dbReference type="ARBA" id="ARBA00047957"/>
    </source>
</evidence>
<protein>
    <recommendedName>
        <fullName evidence="5 12">tRNA (uracil-O(2)-)-methyltransferase</fullName>
        <ecNumber evidence="4 12">2.1.1.211</ecNumber>
    </recommendedName>
</protein>
<evidence type="ECO:0000313" key="14">
    <source>
        <dbReference type="EMBL" id="GJJ71001.1"/>
    </source>
</evidence>
<comment type="function">
    <text evidence="1">Probable adenosyl-L-methionine (AdoMet)-dependent tRNA (uracil-O(2)-)-methyltransferase.</text>
</comment>
<comment type="function">
    <text evidence="12">Adenosyl-L-methionine (AdoMet)-dependent tRNA (uracil-O(2)-)-methyltransferase.</text>
</comment>
<feature type="region of interest" description="Disordered" evidence="13">
    <location>
        <begin position="165"/>
        <end position="187"/>
    </location>
</feature>
<evidence type="ECO:0000256" key="10">
    <source>
        <dbReference type="ARBA" id="ARBA00022694"/>
    </source>
</evidence>
<evidence type="ECO:0000256" key="4">
    <source>
        <dbReference type="ARBA" id="ARBA00012795"/>
    </source>
</evidence>
<evidence type="ECO:0000256" key="8">
    <source>
        <dbReference type="ARBA" id="ARBA00022679"/>
    </source>
</evidence>
<sequence>MSRNVESASVEFKYDATFYFDQLPNNQPKEASGEPAVAVAATAEAGQAAPQWYRAGKAPVPFQEHVFWAVMQRWILEAPSIIPPVSKVEIIQDTHNDSTAIKDKDSQEVETQQREGALSGLSGKESYAETILEGRQADRTILRRLLPKRIKKDPEMEELLYFSHAQGQGEEEEHTGEAKQESAQGKDDISQVTFAPVFKASEPEGQTEGMSEIKRMEKMLPFFYPKVRGFRYGYMADKDSEEEEQGDEIDGVAGSKRAGWITLDLFLAGDEGEFTDKMQYAFKELFKKLYKWGVNTTKGFTSSRVKHDVLVPKELYERTYARIKEKYAQKWVETWPERTDALKFVFEDLGIAAWLVALWQLERERSGMTGLQRFVDLGCGNGFLTHVLNEEGHPGTGIDLAARKVWELYGENTKLEAKTIIPDETVFEDVDWIIGNHADELAPWIPIIASRSKPFTRFVVIPCCFYGLSGSRYSFPKGSPDGKYKAYQDYIRDVIDICDYEVQTEILRIPSTKNVALVGSERKRRQRRESNSVKVGLENEKRQRLDGAPEVIEKEEEDASAVEKRRKKRIEKLIDDSGLFVARISDKNKQELLKAKKAAALARPNK</sequence>
<comment type="subcellular location">
    <subcellularLocation>
        <location evidence="2 12">Cytoplasm</location>
    </subcellularLocation>
</comment>
<dbReference type="OrthoDB" id="10047021at2759"/>
<reference evidence="14" key="1">
    <citation type="submission" date="2021-11" db="EMBL/GenBank/DDBJ databases">
        <authorList>
            <person name="Herlambang A."/>
            <person name="Guo Y."/>
            <person name="Takashima Y."/>
            <person name="Nishizawa T."/>
        </authorList>
    </citation>
    <scope>NUCLEOTIDE SEQUENCE</scope>
    <source>
        <strain evidence="14">E1425</strain>
    </source>
</reference>
<evidence type="ECO:0000256" key="7">
    <source>
        <dbReference type="ARBA" id="ARBA00022603"/>
    </source>
</evidence>
<dbReference type="EC" id="2.1.1.211" evidence="4 12"/>
<dbReference type="InterPro" id="IPR011671">
    <property type="entry name" value="tRNA_uracil_MeTrfase"/>
</dbReference>
<keyword evidence="15" id="KW-1185">Reference proteome</keyword>
<comment type="caution">
    <text evidence="14">The sequence shown here is derived from an EMBL/GenBank/DDBJ whole genome shotgun (WGS) entry which is preliminary data.</text>
</comment>
<evidence type="ECO:0000256" key="6">
    <source>
        <dbReference type="ARBA" id="ARBA00022490"/>
    </source>
</evidence>
<evidence type="ECO:0000256" key="1">
    <source>
        <dbReference type="ARBA" id="ARBA00002778"/>
    </source>
</evidence>
<dbReference type="PANTHER" id="PTHR21210:SF0">
    <property type="entry name" value="TRNA (URACIL-O(2)-)-METHYLTRANSFERASE-RELATED"/>
    <property type="match status" value="1"/>
</dbReference>
<dbReference type="Gene3D" id="3.40.50.150">
    <property type="entry name" value="Vaccinia Virus protein VP39"/>
    <property type="match status" value="1"/>
</dbReference>
<feature type="compositionally biased region" description="Basic and acidic residues" evidence="13">
    <location>
        <begin position="175"/>
        <end position="187"/>
    </location>
</feature>
<evidence type="ECO:0000256" key="5">
    <source>
        <dbReference type="ARBA" id="ARBA00017788"/>
    </source>
</evidence>
<dbReference type="AlphaFoldDB" id="A0A9P3H6H4"/>
<evidence type="ECO:0000256" key="13">
    <source>
        <dbReference type="SAM" id="MobiDB-lite"/>
    </source>
</evidence>